<name>A0ACB8BSF2_9AGAM</name>
<protein>
    <submittedName>
        <fullName evidence="1">FAD/NAD(P)-binding domain-containing protein</fullName>
    </submittedName>
</protein>
<dbReference type="EMBL" id="MU266360">
    <property type="protein sequence ID" value="KAH7927838.1"/>
    <property type="molecule type" value="Genomic_DNA"/>
</dbReference>
<gene>
    <name evidence="1" type="ORF">BV22DRAFT_1117946</name>
</gene>
<reference evidence="1" key="1">
    <citation type="journal article" date="2021" name="New Phytol.">
        <title>Evolutionary innovations through gain and loss of genes in the ectomycorrhizal Boletales.</title>
        <authorList>
            <person name="Wu G."/>
            <person name="Miyauchi S."/>
            <person name="Morin E."/>
            <person name="Kuo A."/>
            <person name="Drula E."/>
            <person name="Varga T."/>
            <person name="Kohler A."/>
            <person name="Feng B."/>
            <person name="Cao Y."/>
            <person name="Lipzen A."/>
            <person name="Daum C."/>
            <person name="Hundley H."/>
            <person name="Pangilinan J."/>
            <person name="Johnson J."/>
            <person name="Barry K."/>
            <person name="LaButti K."/>
            <person name="Ng V."/>
            <person name="Ahrendt S."/>
            <person name="Min B."/>
            <person name="Choi I.G."/>
            <person name="Park H."/>
            <person name="Plett J.M."/>
            <person name="Magnuson J."/>
            <person name="Spatafora J.W."/>
            <person name="Nagy L.G."/>
            <person name="Henrissat B."/>
            <person name="Grigoriev I.V."/>
            <person name="Yang Z.L."/>
            <person name="Xu J."/>
            <person name="Martin F.M."/>
        </authorList>
    </citation>
    <scope>NUCLEOTIDE SEQUENCE</scope>
    <source>
        <strain evidence="1">KUC20120723A-06</strain>
    </source>
</reference>
<evidence type="ECO:0000313" key="2">
    <source>
        <dbReference type="Proteomes" id="UP000790709"/>
    </source>
</evidence>
<keyword evidence="2" id="KW-1185">Reference proteome</keyword>
<comment type="caution">
    <text evidence="1">The sequence shown here is derived from an EMBL/GenBank/DDBJ whole genome shotgun (WGS) entry which is preliminary data.</text>
</comment>
<dbReference type="Proteomes" id="UP000790709">
    <property type="component" value="Unassembled WGS sequence"/>
</dbReference>
<sequence>MDALNRKASLSIDIIIVGGSIAGLATAYRLCKAGHNVRVLEHAAGPHRYAAGARLPPNLTKILGEWGLGDKLVAQAQSIQGSQCLSLDTGEPLGYLLWQKEIMAELGSDFMLMHYADLHAMLYDIAIDAGAQILYNRTVVRVSAGPPRAVLSSGEELQADMIIGADGPSSIVREAIGVEDGAMIPEGHNLAVYSATIPRETLEKDSELNAFTSTDLGGPQYPIFMGHRRFAAGFSVRGGSEYSVSAFWPDDEADVSADGWDVSIPKETLEIDGVSKLHRLLRLSSDLRRIRYVDRESPSEWIDESGRLLLIGEAAHPSYPCTNHSCSLQVEDAEVLGTLFSRLSSLDQIRHFTEAFQELRQARCNAVHMAERIGIYIGRLPPGPDRNVRDDTLLAMMHTGREGWDDEKMRWQWEEISDVFGYSAREAAEGWWVVWGLLRERSKAREAHEGFYVPIEVTEVTTEQESKAHI</sequence>
<proteinExistence type="predicted"/>
<organism evidence="1 2">
    <name type="scientific">Leucogyrophana mollusca</name>
    <dbReference type="NCBI Taxonomy" id="85980"/>
    <lineage>
        <taxon>Eukaryota</taxon>
        <taxon>Fungi</taxon>
        <taxon>Dikarya</taxon>
        <taxon>Basidiomycota</taxon>
        <taxon>Agaricomycotina</taxon>
        <taxon>Agaricomycetes</taxon>
        <taxon>Agaricomycetidae</taxon>
        <taxon>Boletales</taxon>
        <taxon>Boletales incertae sedis</taxon>
        <taxon>Leucogyrophana</taxon>
    </lineage>
</organism>
<accession>A0ACB8BSF2</accession>
<evidence type="ECO:0000313" key="1">
    <source>
        <dbReference type="EMBL" id="KAH7927838.1"/>
    </source>
</evidence>